<evidence type="ECO:0000313" key="6">
    <source>
        <dbReference type="EMBL" id="CAB9514672.1"/>
    </source>
</evidence>
<dbReference type="Pfam" id="PF01302">
    <property type="entry name" value="CAP_GLY"/>
    <property type="match status" value="1"/>
</dbReference>
<feature type="compositionally biased region" description="Basic and acidic residues" evidence="4">
    <location>
        <begin position="16"/>
        <end position="27"/>
    </location>
</feature>
<keyword evidence="3" id="KW-0157">Chromophore</keyword>
<dbReference type="AlphaFoldDB" id="A0A9N8E4S7"/>
<dbReference type="OrthoDB" id="447251at2759"/>
<keyword evidence="6" id="KW-0808">Transferase</keyword>
<keyword evidence="6" id="KW-0418">Kinase</keyword>
<dbReference type="GO" id="GO:0016301">
    <property type="term" value="F:kinase activity"/>
    <property type="evidence" value="ECO:0007669"/>
    <property type="project" value="UniProtKB-KW"/>
</dbReference>
<dbReference type="EMBL" id="CAICTM010000666">
    <property type="protein sequence ID" value="CAB9514672.1"/>
    <property type="molecule type" value="Genomic_DNA"/>
</dbReference>
<dbReference type="Pfam" id="PF13426">
    <property type="entry name" value="PAS_9"/>
    <property type="match status" value="1"/>
</dbReference>
<dbReference type="InterPro" id="IPR036859">
    <property type="entry name" value="CAP-Gly_dom_sf"/>
</dbReference>
<keyword evidence="1" id="KW-0285">Flavoprotein</keyword>
<feature type="compositionally biased region" description="Low complexity" evidence="4">
    <location>
        <begin position="435"/>
        <end position="486"/>
    </location>
</feature>
<dbReference type="InterPro" id="IPR000014">
    <property type="entry name" value="PAS"/>
</dbReference>
<organism evidence="6 7">
    <name type="scientific">Seminavis robusta</name>
    <dbReference type="NCBI Taxonomy" id="568900"/>
    <lineage>
        <taxon>Eukaryota</taxon>
        <taxon>Sar</taxon>
        <taxon>Stramenopiles</taxon>
        <taxon>Ochrophyta</taxon>
        <taxon>Bacillariophyta</taxon>
        <taxon>Bacillariophyceae</taxon>
        <taxon>Bacillariophycidae</taxon>
        <taxon>Naviculales</taxon>
        <taxon>Naviculaceae</taxon>
        <taxon>Seminavis</taxon>
    </lineage>
</organism>
<feature type="region of interest" description="Disordered" evidence="4">
    <location>
        <begin position="379"/>
        <end position="518"/>
    </location>
</feature>
<dbReference type="GO" id="GO:0005634">
    <property type="term" value="C:nucleus"/>
    <property type="evidence" value="ECO:0007669"/>
    <property type="project" value="TreeGrafter"/>
</dbReference>
<dbReference type="NCBIfam" id="TIGR00229">
    <property type="entry name" value="sensory_box"/>
    <property type="match status" value="1"/>
</dbReference>
<keyword evidence="7" id="KW-1185">Reference proteome</keyword>
<feature type="compositionally biased region" description="Polar residues" evidence="4">
    <location>
        <begin position="387"/>
        <end position="396"/>
    </location>
</feature>
<dbReference type="CDD" id="cd00130">
    <property type="entry name" value="PAS"/>
    <property type="match status" value="1"/>
</dbReference>
<feature type="compositionally biased region" description="Polar residues" evidence="4">
    <location>
        <begin position="550"/>
        <end position="563"/>
    </location>
</feature>
<dbReference type="InterPro" id="IPR035965">
    <property type="entry name" value="PAS-like_dom_sf"/>
</dbReference>
<dbReference type="Proteomes" id="UP001153069">
    <property type="component" value="Unassembled WGS sequence"/>
</dbReference>
<dbReference type="InterPro" id="IPR000938">
    <property type="entry name" value="CAP-Gly_domain"/>
</dbReference>
<feature type="compositionally biased region" description="Polar residues" evidence="4">
    <location>
        <begin position="1"/>
        <end position="12"/>
    </location>
</feature>
<proteinExistence type="predicted"/>
<gene>
    <name evidence="6" type="ORF">SEMRO_667_G184250.1</name>
</gene>
<dbReference type="SUPFAM" id="SSF55785">
    <property type="entry name" value="PYP-like sensor domain (PAS domain)"/>
    <property type="match status" value="1"/>
</dbReference>
<sequence>MFSTSRSSTAVNNHAKAKDAPTRRMDRNDKMLLRTSDWVDNSEKSLRLEDKVSLADAKAAFLQGLVVYVGKVHFARGTYVGIQLTGPSIGRGTCNGVYQGKKYFADVGKNNGILAPINKVHRRLAMKTGDPLVDRAQQRRASEEARMADLQFVDALTESRSLAMLREAEERHNKKTLAGLMGMVKEETHITRLKQLRLAELMRSRGQDPDYVITAVEGDINAPDLKYASRDSPLQQCDLDLAEGLEYTQQNFCLSDPTLPDNPITFASQSFLNMTGYDLNEILGKNCRFLQGDETDQYAVYRIRLSIEEGSDCHVCLTNYRKDGSKFYNRLFMTALRDTKGRIKNYLGVQCEVSKEVALRINSEEKEKLENRLYAARMKATEEMSEHSTSQHGSNPRRSTTSGGGLRGSANSTTSRGGDLRGSANSTTSNGMPRVSSRGSLTSVQSSGSSTVRRSSSKGSLSGQPQQQQQSTSGSSNIRRSTSRNSLAGYQRTTSRGHLAGMGGESDSARRSTTRRRSVGEFDVGVDIDEQHYYEELDHAHKPPRRLSADYSTASPTSESVGSMSYADTLDPEADVTAEDVAALYGS</sequence>
<dbReference type="PANTHER" id="PTHR47429">
    <property type="entry name" value="PROTEIN TWIN LOV 1"/>
    <property type="match status" value="1"/>
</dbReference>
<feature type="region of interest" description="Disordered" evidence="4">
    <location>
        <begin position="1"/>
        <end position="27"/>
    </location>
</feature>
<evidence type="ECO:0000256" key="2">
    <source>
        <dbReference type="ARBA" id="ARBA00022643"/>
    </source>
</evidence>
<dbReference type="PANTHER" id="PTHR47429:SF2">
    <property type="entry name" value="PROTEIN TWIN LOV 1"/>
    <property type="match status" value="1"/>
</dbReference>
<evidence type="ECO:0000256" key="4">
    <source>
        <dbReference type="SAM" id="MobiDB-lite"/>
    </source>
</evidence>
<evidence type="ECO:0000259" key="5">
    <source>
        <dbReference type="PROSITE" id="PS50245"/>
    </source>
</evidence>
<dbReference type="PROSITE" id="PS50245">
    <property type="entry name" value="CAP_GLY_2"/>
    <property type="match status" value="1"/>
</dbReference>
<comment type="caution">
    <text evidence="6">The sequence shown here is derived from an EMBL/GenBank/DDBJ whole genome shotgun (WGS) entry which is preliminary data.</text>
</comment>
<evidence type="ECO:0000313" key="7">
    <source>
        <dbReference type="Proteomes" id="UP001153069"/>
    </source>
</evidence>
<dbReference type="Gene3D" id="2.30.30.190">
    <property type="entry name" value="CAP Gly-rich-like domain"/>
    <property type="match status" value="1"/>
</dbReference>
<reference evidence="6" key="1">
    <citation type="submission" date="2020-06" db="EMBL/GenBank/DDBJ databases">
        <authorList>
            <consortium name="Plant Systems Biology data submission"/>
        </authorList>
    </citation>
    <scope>NUCLEOTIDE SEQUENCE</scope>
    <source>
        <strain evidence="6">D6</strain>
    </source>
</reference>
<evidence type="ECO:0000256" key="3">
    <source>
        <dbReference type="ARBA" id="ARBA00022991"/>
    </source>
</evidence>
<feature type="region of interest" description="Disordered" evidence="4">
    <location>
        <begin position="537"/>
        <end position="572"/>
    </location>
</feature>
<dbReference type="Gene3D" id="3.30.450.20">
    <property type="entry name" value="PAS domain"/>
    <property type="match status" value="1"/>
</dbReference>
<feature type="domain" description="CAP-Gly" evidence="5">
    <location>
        <begin position="70"/>
        <end position="116"/>
    </location>
</feature>
<evidence type="ECO:0000256" key="1">
    <source>
        <dbReference type="ARBA" id="ARBA00022630"/>
    </source>
</evidence>
<dbReference type="SUPFAM" id="SSF74924">
    <property type="entry name" value="Cap-Gly domain"/>
    <property type="match status" value="1"/>
</dbReference>
<protein>
    <submittedName>
        <fullName evidence="6">Blue-light-activated histidine kinase</fullName>
    </submittedName>
</protein>
<keyword evidence="2" id="KW-0288">FMN</keyword>
<accession>A0A9N8E4S7</accession>
<dbReference type="SMART" id="SM01052">
    <property type="entry name" value="CAP_GLY"/>
    <property type="match status" value="1"/>
</dbReference>
<name>A0A9N8E4S7_9STRA</name>